<comment type="caution">
    <text evidence="3">The sequence shown here is derived from an EMBL/GenBank/DDBJ whole genome shotgun (WGS) entry which is preliminary data.</text>
</comment>
<dbReference type="RefSeq" id="WP_245977943.1">
    <property type="nucleotide sequence ID" value="NZ_CBCRYB010000001.1"/>
</dbReference>
<gene>
    <name evidence="3" type="ORF">CBF31_06450</name>
</gene>
<evidence type="ECO:0000313" key="3">
    <source>
        <dbReference type="EMBL" id="RSU03349.1"/>
    </source>
</evidence>
<sequence length="334" mass="38911">MLSVETKLGERISVLDYSKNELEEMRRRTFYCPGCHHAVRLKNGPILSAHFAHISGEICQSFSEGETEEHLKGKKLIAEWCERSSIPYELEAYLPELKQRPDVLINEKLAIEFQCSPLSLERFKERTEGYLVNGYEVIWVLGSHYFLEERLSTLQKAALTYREKIGLVLWQLDVRRQELLCHYGIQRQLITGALYYQKEVFGLEKVPLQSVLKSMANLSKINYYLVSKSDLNYVRLELIRKLVQKDARLLKIQQACYRDSFLLQTLTDDYFSPLVSSVVIGDEVLYLKGISDGVFNKSVWQECIVNRPELLKKLEAFPSLVLRDLNETYDYLEF</sequence>
<protein>
    <recommendedName>
        <fullName evidence="5">Competence protein CoiA</fullName>
    </recommendedName>
</protein>
<reference evidence="3 4" key="1">
    <citation type="submission" date="2017-05" db="EMBL/GenBank/DDBJ databases">
        <title>Vagococcus spp. assemblies.</title>
        <authorList>
            <person name="Gulvik C.A."/>
        </authorList>
    </citation>
    <scope>NUCLEOTIDE SEQUENCE [LARGE SCALE GENOMIC DNA]</scope>
    <source>
        <strain evidence="3 4">CCUG 41755</strain>
    </source>
</reference>
<evidence type="ECO:0000259" key="2">
    <source>
        <dbReference type="Pfam" id="PF25164"/>
    </source>
</evidence>
<proteinExistence type="predicted"/>
<name>A0A430A8E7_9ENTE</name>
<dbReference type="EMBL" id="NGJY01000002">
    <property type="protein sequence ID" value="RSU03349.1"/>
    <property type="molecule type" value="Genomic_DNA"/>
</dbReference>
<evidence type="ECO:0008006" key="5">
    <source>
        <dbReference type="Google" id="ProtNLM"/>
    </source>
</evidence>
<dbReference type="InterPro" id="IPR057253">
    <property type="entry name" value="CoiA-like_N"/>
</dbReference>
<dbReference type="Pfam" id="PF06054">
    <property type="entry name" value="CoiA_nuc"/>
    <property type="match status" value="1"/>
</dbReference>
<accession>A0A430A8E7</accession>
<feature type="domain" description="Competence protein CoiA nuclease-like" evidence="1">
    <location>
        <begin position="66"/>
        <end position="214"/>
    </location>
</feature>
<evidence type="ECO:0000313" key="4">
    <source>
        <dbReference type="Proteomes" id="UP000287101"/>
    </source>
</evidence>
<dbReference type="Proteomes" id="UP000287101">
    <property type="component" value="Unassembled WGS sequence"/>
</dbReference>
<keyword evidence="4" id="KW-1185">Reference proteome</keyword>
<dbReference type="Pfam" id="PF25164">
    <property type="entry name" value="CoiA_N"/>
    <property type="match status" value="1"/>
</dbReference>
<evidence type="ECO:0000259" key="1">
    <source>
        <dbReference type="Pfam" id="PF06054"/>
    </source>
</evidence>
<dbReference type="AlphaFoldDB" id="A0A430A8E7"/>
<feature type="domain" description="Competence protein CoiA-like N-terminal" evidence="2">
    <location>
        <begin position="16"/>
        <end position="61"/>
    </location>
</feature>
<organism evidence="3 4">
    <name type="scientific">Vagococcus fessus</name>
    <dbReference type="NCBI Taxonomy" id="120370"/>
    <lineage>
        <taxon>Bacteria</taxon>
        <taxon>Bacillati</taxon>
        <taxon>Bacillota</taxon>
        <taxon>Bacilli</taxon>
        <taxon>Lactobacillales</taxon>
        <taxon>Enterococcaceae</taxon>
        <taxon>Vagococcus</taxon>
    </lineage>
</organism>
<dbReference type="InterPro" id="IPR010330">
    <property type="entry name" value="CoiA_nuc"/>
</dbReference>